<dbReference type="OrthoDB" id="5797566at2759"/>
<evidence type="ECO:0000256" key="1">
    <source>
        <dbReference type="SAM" id="MobiDB-lite"/>
    </source>
</evidence>
<feature type="region of interest" description="Disordered" evidence="1">
    <location>
        <begin position="468"/>
        <end position="500"/>
    </location>
</feature>
<proteinExistence type="predicted"/>
<dbReference type="AlphaFoldDB" id="A0A8S9ZPQ8"/>
<keyword evidence="4" id="KW-1185">Reference proteome</keyword>
<reference evidence="3" key="1">
    <citation type="journal article" date="2020" name="Ecol. Evol.">
        <title>Genome structure and content of the rice root-knot nematode (Meloidogyne graminicola).</title>
        <authorList>
            <person name="Phan N.T."/>
            <person name="Danchin E.G.J."/>
            <person name="Klopp C."/>
            <person name="Perfus-Barbeoch L."/>
            <person name="Kozlowski D.K."/>
            <person name="Koutsovoulos G.D."/>
            <person name="Lopez-Roques C."/>
            <person name="Bouchez O."/>
            <person name="Zahm M."/>
            <person name="Besnard G."/>
            <person name="Bellafiore S."/>
        </authorList>
    </citation>
    <scope>NUCLEOTIDE SEQUENCE</scope>
    <source>
        <strain evidence="3">VN-18</strain>
    </source>
</reference>
<feature type="compositionally biased region" description="Basic and acidic residues" evidence="1">
    <location>
        <begin position="472"/>
        <end position="482"/>
    </location>
</feature>
<dbReference type="InterPro" id="IPR056680">
    <property type="entry name" value="DUF7778"/>
</dbReference>
<dbReference type="Pfam" id="PF24998">
    <property type="entry name" value="DUF7778"/>
    <property type="match status" value="1"/>
</dbReference>
<protein>
    <recommendedName>
        <fullName evidence="2">DUF7778 domain-containing protein</fullName>
    </recommendedName>
</protein>
<gene>
    <name evidence="3" type="ORF">Mgra_00005409</name>
</gene>
<comment type="caution">
    <text evidence="3">The sequence shown here is derived from an EMBL/GenBank/DDBJ whole genome shotgun (WGS) entry which is preliminary data.</text>
</comment>
<evidence type="ECO:0000313" key="3">
    <source>
        <dbReference type="EMBL" id="KAF7635128.1"/>
    </source>
</evidence>
<feature type="compositionally biased region" description="Acidic residues" evidence="1">
    <location>
        <begin position="491"/>
        <end position="500"/>
    </location>
</feature>
<feature type="domain" description="DUF7778" evidence="2">
    <location>
        <begin position="35"/>
        <end position="158"/>
    </location>
</feature>
<evidence type="ECO:0000313" key="4">
    <source>
        <dbReference type="Proteomes" id="UP000605970"/>
    </source>
</evidence>
<feature type="region of interest" description="Disordered" evidence="1">
    <location>
        <begin position="271"/>
        <end position="294"/>
    </location>
</feature>
<dbReference type="EMBL" id="JABEBT010000046">
    <property type="protein sequence ID" value="KAF7635128.1"/>
    <property type="molecule type" value="Genomic_DNA"/>
</dbReference>
<dbReference type="Proteomes" id="UP000605970">
    <property type="component" value="Unassembled WGS sequence"/>
</dbReference>
<sequence>MAGMSLLDKCSTIERQVLLPLRMNYGSTNQPKAILPPLNVWNRVVDRCSFRFASLDVTIKRRVFFRFERYVCHDLYNCILSRQGHLVIYTNNWKHEGFTINLNKATSVVFKCKQKKLKLSKAMERVCNVRVEWQFGSVKIRLPASLVLDWGSAILKAVSGKAELSYGLCHWRDKAVTYFNDDLPGRDNNNVNNTPGNNINDISTQTMFEDHLQTTTCIENAAEVDSVDTSGFAPTTDTEINQTQDDGSFTGDYSMVEAELLDLIHRNQSFDNNTVQEEKTQSIDNEDDSAQSENREEIAFPLEKALMLNFPSENLEQQQDQEYVPENAFSSTSSLRRRVTFSDLNTIFEAPEPEPLLEEGEHSNNELAQEDNVQKLGCHVKDNEGIELRRKEPIVQLALDQMRIVGQHGVQETTTCEEVNKKENENSNAENEDKQHKNVSKPSQLCENTAEGDNFVSTQQLALKMQFPSQSERFDRTRELFEHGTGGIINNEEENEEKSK</sequence>
<evidence type="ECO:0000259" key="2">
    <source>
        <dbReference type="Pfam" id="PF24998"/>
    </source>
</evidence>
<feature type="compositionally biased region" description="Basic and acidic residues" evidence="1">
    <location>
        <begin position="420"/>
        <end position="436"/>
    </location>
</feature>
<accession>A0A8S9ZPQ8</accession>
<name>A0A8S9ZPQ8_9BILA</name>
<feature type="region of interest" description="Disordered" evidence="1">
    <location>
        <begin position="420"/>
        <end position="453"/>
    </location>
</feature>
<organism evidence="3 4">
    <name type="scientific">Meloidogyne graminicola</name>
    <dbReference type="NCBI Taxonomy" id="189291"/>
    <lineage>
        <taxon>Eukaryota</taxon>
        <taxon>Metazoa</taxon>
        <taxon>Ecdysozoa</taxon>
        <taxon>Nematoda</taxon>
        <taxon>Chromadorea</taxon>
        <taxon>Rhabditida</taxon>
        <taxon>Tylenchina</taxon>
        <taxon>Tylenchomorpha</taxon>
        <taxon>Tylenchoidea</taxon>
        <taxon>Meloidogynidae</taxon>
        <taxon>Meloidogyninae</taxon>
        <taxon>Meloidogyne</taxon>
    </lineage>
</organism>